<feature type="domain" description="RGS" evidence="2">
    <location>
        <begin position="812"/>
        <end position="871"/>
    </location>
</feature>
<evidence type="ECO:0000259" key="2">
    <source>
        <dbReference type="PROSITE" id="PS50132"/>
    </source>
</evidence>
<organism evidence="3 4">
    <name type="scientific">Salmo salar</name>
    <name type="common">Atlantic salmon</name>
    <dbReference type="NCBI Taxonomy" id="8030"/>
    <lineage>
        <taxon>Eukaryota</taxon>
        <taxon>Metazoa</taxon>
        <taxon>Chordata</taxon>
        <taxon>Craniata</taxon>
        <taxon>Vertebrata</taxon>
        <taxon>Euteleostomi</taxon>
        <taxon>Actinopterygii</taxon>
        <taxon>Neopterygii</taxon>
        <taxon>Teleostei</taxon>
        <taxon>Protacanthopterygii</taxon>
        <taxon>Salmoniformes</taxon>
        <taxon>Salmonidae</taxon>
        <taxon>Salmoninae</taxon>
        <taxon>Salmo</taxon>
    </lineage>
</organism>
<evidence type="ECO:0000256" key="1">
    <source>
        <dbReference type="SAM" id="MobiDB-lite"/>
    </source>
</evidence>
<protein>
    <submittedName>
        <fullName evidence="4">Regulator of G-protein signaling 22</fullName>
    </submittedName>
</protein>
<dbReference type="InterPro" id="IPR048074">
    <property type="entry name" value="RGS22_RGS_fourth"/>
</dbReference>
<feature type="region of interest" description="Disordered" evidence="1">
    <location>
        <begin position="1119"/>
        <end position="1162"/>
    </location>
</feature>
<name>A0ABM3E901_SALSA</name>
<dbReference type="SUPFAM" id="SSF48097">
    <property type="entry name" value="Regulator of G-protein signaling, RGS"/>
    <property type="match status" value="4"/>
</dbReference>
<evidence type="ECO:0000313" key="3">
    <source>
        <dbReference type="Proteomes" id="UP001652741"/>
    </source>
</evidence>
<dbReference type="Pfam" id="PF00615">
    <property type="entry name" value="RGS"/>
    <property type="match status" value="2"/>
</dbReference>
<dbReference type="InterPro" id="IPR044926">
    <property type="entry name" value="RGS_subdomain_2"/>
</dbReference>
<reference evidence="4" key="1">
    <citation type="submission" date="2025-08" db="UniProtKB">
        <authorList>
            <consortium name="RefSeq"/>
        </authorList>
    </citation>
    <scope>IDENTIFICATION</scope>
</reference>
<gene>
    <name evidence="4" type="primary">LOC106593541</name>
</gene>
<dbReference type="InterPro" id="IPR016137">
    <property type="entry name" value="RGS"/>
</dbReference>
<feature type="compositionally biased region" description="Basic and acidic residues" evidence="1">
    <location>
        <begin position="1128"/>
        <end position="1157"/>
    </location>
</feature>
<dbReference type="InterPro" id="IPR036305">
    <property type="entry name" value="RGS_sf"/>
</dbReference>
<keyword evidence="3" id="KW-1185">Reference proteome</keyword>
<feature type="region of interest" description="Disordered" evidence="1">
    <location>
        <begin position="280"/>
        <end position="428"/>
    </location>
</feature>
<dbReference type="Proteomes" id="UP001652741">
    <property type="component" value="Unplaced"/>
</dbReference>
<accession>A0ABM3E901</accession>
<feature type="compositionally biased region" description="Polar residues" evidence="1">
    <location>
        <begin position="299"/>
        <end position="308"/>
    </location>
</feature>
<feature type="domain" description="RGS" evidence="2">
    <location>
        <begin position="624"/>
        <end position="730"/>
    </location>
</feature>
<dbReference type="RefSeq" id="XP_045567566.1">
    <property type="nucleotide sequence ID" value="XM_045711610.1"/>
</dbReference>
<feature type="compositionally biased region" description="Polar residues" evidence="1">
    <location>
        <begin position="1217"/>
        <end position="1228"/>
    </location>
</feature>
<feature type="compositionally biased region" description="Polar residues" evidence="1">
    <location>
        <begin position="602"/>
        <end position="614"/>
    </location>
</feature>
<feature type="domain" description="RGS" evidence="2">
    <location>
        <begin position="438"/>
        <end position="491"/>
    </location>
</feature>
<dbReference type="CDD" id="cd08725">
    <property type="entry name" value="RGS_RGS22_4"/>
    <property type="match status" value="1"/>
</dbReference>
<dbReference type="SMART" id="SM00315">
    <property type="entry name" value="RGS"/>
    <property type="match status" value="1"/>
</dbReference>
<dbReference type="PROSITE" id="PS50132">
    <property type="entry name" value="RGS"/>
    <property type="match status" value="4"/>
</dbReference>
<feature type="region of interest" description="Disordered" evidence="1">
    <location>
        <begin position="585"/>
        <end position="616"/>
    </location>
</feature>
<dbReference type="InterPro" id="IPR042651">
    <property type="entry name" value="Rgs22"/>
</dbReference>
<dbReference type="PANTHER" id="PTHR46583:SF1">
    <property type="entry name" value="REGULATOR OF G-PROTEIN SIGNALING 22"/>
    <property type="match status" value="1"/>
</dbReference>
<feature type="region of interest" description="Disordered" evidence="1">
    <location>
        <begin position="1196"/>
        <end position="1228"/>
    </location>
</feature>
<feature type="compositionally biased region" description="Low complexity" evidence="1">
    <location>
        <begin position="1199"/>
        <end position="1211"/>
    </location>
</feature>
<feature type="domain" description="RGS" evidence="2">
    <location>
        <begin position="982"/>
        <end position="1088"/>
    </location>
</feature>
<proteinExistence type="predicted"/>
<dbReference type="PANTHER" id="PTHR46583">
    <property type="entry name" value="REGULATOR OF G-PROTEIN SIGNALING 22"/>
    <property type="match status" value="1"/>
</dbReference>
<evidence type="ECO:0000313" key="4">
    <source>
        <dbReference type="RefSeq" id="XP_045567566.1"/>
    </source>
</evidence>
<dbReference type="GeneID" id="106593541"/>
<dbReference type="Gene3D" id="1.10.167.10">
    <property type="entry name" value="Regulator of G-protein Signalling 4, domain 2"/>
    <property type="match status" value="4"/>
</dbReference>
<sequence>MLGKITTDPPYLTIDNFEDHLVSEDVLLHFFNHFLSLPSFPECIQYNQVTGVFEVVSESEEALSRRIRSALQYFQSQPLSDPTELSARPMVDNHYTVLCLDRQQGLEWILKERLPLFIHSDCYFEYRLAKLLSQCGPRGWNQKRDDASVQHPVITETVCPSPGPDDRQILMKVLDVSLGQASVTDMLTMAKDKDKQLPVCTRSVKTPVCSLGREGQRGLASACFSCIPDSESYALSSSLLVSFPLSSSLPDCPLCSSLLDWDRRRGDRASEQEMNVYLAETEAKTEIEAGTTDEGNGDPKSQSPSCSTADEETGGPHTESRYEGGPATSHSRLKDQEQGGGSAHTESPCEGGPATSHSRLKDQEQGGGSAHTESPCEGGPATSHSRLKDEEQGGGSAHTESPCEGGPATSHSRLKDQEQGGGSEEENDLEFYDVTVSIHGDRQGLGDFKDFLKGTLGEKLLRLWMDIERLKTLQDGRRKNRHLVQMRSCYLLSGGQSSLNGELLTRLGLSTSPCWREDRLQRVQPRITEALLCYWGPRFRMSQRGIDPLRLSLWRNGQLRPPSGVNPNPRYITLDALRPHTCIPRPAIPPDTSLPRDRTPTPAHTQTGNASSSPVVGDRRMERMLQALCVDSQAGFYFTRYCESSGNPLWENAVHFWCDLQQYHQLFYQDGLDPYRVQRQAHLLYSTYVCSAACSSIEVEEESRERVYTCLTPPFEELFDWVEEHILTLLLEPWTLLTTRDTETFQKVAVREETRQVESEQYRELKKLYGEAGHRLEQHAVAQACRPPPPPLEVPRSPDMWSAVPERYRGYRLGSLLGHRMELQHFTSFLQDNTASIHLACWQDIENYRRIPHKDKAQREDKSRLIKDKYLNRKYFFGPDSPATRQQQDEVMRLAGGWGRLLHDRLRAPVLVDIQSIIRNHIETKWLPVFLTTPAFNARQQQRVRPRGEDVVDQVYQRHRTKREVWKQVKGTWMTSAGEILALRKALLNPVTCHQFRRFVSLKGDFLENDILFWLEVQRYKDLCHSHCLEAVVQDKVSTIISCFIQSSVPPALQIDIPPEQASHILERRGEMGPYVFREAQMCVFSELLKLWPEFLSFSSGVQEEEVLPLLQNSMNKQSAKLQRRRRREEEKEVERRAQEEVERFPEEVEEQEEKHRGLQGSRELLYPSQQLSWSYSKYMVALEREEVLLRRQAQLDVTSSTGTDSSSAYSLRSKVSRLSLQSQHQVQ</sequence>